<dbReference type="Proteomes" id="UP000002215">
    <property type="component" value="Chromosome"/>
</dbReference>
<evidence type="ECO:0000256" key="1">
    <source>
        <dbReference type="SAM" id="Phobius"/>
    </source>
</evidence>
<feature type="transmembrane region" description="Helical" evidence="1">
    <location>
        <begin position="20"/>
        <end position="42"/>
    </location>
</feature>
<feature type="transmembrane region" description="Helical" evidence="1">
    <location>
        <begin position="82"/>
        <end position="111"/>
    </location>
</feature>
<organism evidence="2 3">
    <name type="scientific">Chitinophaga pinensis (strain ATCC 43595 / DSM 2588 / LMG 13176 / NBRC 15968 / NCIMB 11800 / UQM 2034)</name>
    <dbReference type="NCBI Taxonomy" id="485918"/>
    <lineage>
        <taxon>Bacteria</taxon>
        <taxon>Pseudomonadati</taxon>
        <taxon>Bacteroidota</taxon>
        <taxon>Chitinophagia</taxon>
        <taxon>Chitinophagales</taxon>
        <taxon>Chitinophagaceae</taxon>
        <taxon>Chitinophaga</taxon>
    </lineage>
</organism>
<proteinExistence type="predicted"/>
<dbReference type="KEGG" id="cpi:Cpin_4676"/>
<protein>
    <submittedName>
        <fullName evidence="2">Uncharacterized protein</fullName>
    </submittedName>
</protein>
<reference evidence="3" key="1">
    <citation type="submission" date="2009-08" db="EMBL/GenBank/DDBJ databases">
        <title>The complete genome of Chitinophaga pinensis DSM 2588.</title>
        <authorList>
            <consortium name="US DOE Joint Genome Institute (JGI-PGF)"/>
            <person name="Lucas S."/>
            <person name="Copeland A."/>
            <person name="Lapidus A."/>
            <person name="Glavina del Rio T."/>
            <person name="Dalin E."/>
            <person name="Tice H."/>
            <person name="Bruce D."/>
            <person name="Goodwin L."/>
            <person name="Pitluck S."/>
            <person name="Kyrpides N."/>
            <person name="Mavromatis K."/>
            <person name="Ivanova N."/>
            <person name="Mikhailova N."/>
            <person name="Sims D."/>
            <person name="Meinche L."/>
            <person name="Brettin T."/>
            <person name="Detter J.C."/>
            <person name="Han C."/>
            <person name="Larimer F."/>
            <person name="Land M."/>
            <person name="Hauser L."/>
            <person name="Markowitz V."/>
            <person name="Cheng J.-F."/>
            <person name="Hugenholtz P."/>
            <person name="Woyke T."/>
            <person name="Wu D."/>
            <person name="Spring S."/>
            <person name="Klenk H.-P."/>
            <person name="Eisen J.A."/>
        </authorList>
    </citation>
    <scope>NUCLEOTIDE SEQUENCE [LARGE SCALE GENOMIC DNA]</scope>
    <source>
        <strain evidence="3">ATCC 43595 / DSM 2588 / LMG 13176 / NBRC 15968 / NCIMB 11800 / UQM 2034</strain>
    </source>
</reference>
<keyword evidence="1" id="KW-0472">Membrane</keyword>
<name>A0A979G7F9_CHIPD</name>
<gene>
    <name evidence="2" type="ordered locus">Cpin_4676</name>
</gene>
<dbReference type="AlphaFoldDB" id="A0A979G7F9"/>
<reference evidence="2 3" key="2">
    <citation type="journal article" date="2010" name="Stand. Genomic Sci.">
        <title>Complete genome sequence of Chitinophaga pinensis type strain (UQM 2034).</title>
        <authorList>
            <person name="Glavina Del Rio T."/>
            <person name="Abt B."/>
            <person name="Spring S."/>
            <person name="Lapidus A."/>
            <person name="Nolan M."/>
            <person name="Tice H."/>
            <person name="Copeland A."/>
            <person name="Cheng J.F."/>
            <person name="Chen F."/>
            <person name="Bruce D."/>
            <person name="Goodwin L."/>
            <person name="Pitluck S."/>
            <person name="Ivanova N."/>
            <person name="Mavromatis K."/>
            <person name="Mikhailova N."/>
            <person name="Pati A."/>
            <person name="Chen A."/>
            <person name="Palaniappan K."/>
            <person name="Land M."/>
            <person name="Hauser L."/>
            <person name="Chang Y.J."/>
            <person name="Jeffries C.D."/>
            <person name="Chain P."/>
            <person name="Saunders E."/>
            <person name="Detter J.C."/>
            <person name="Brettin T."/>
            <person name="Rohde M."/>
            <person name="Goker M."/>
            <person name="Bristow J."/>
            <person name="Eisen J.A."/>
            <person name="Markowitz V."/>
            <person name="Hugenholtz P."/>
            <person name="Kyrpides N.C."/>
            <person name="Klenk H.P."/>
            <person name="Lucas S."/>
        </authorList>
    </citation>
    <scope>NUCLEOTIDE SEQUENCE [LARGE SCALE GENOMIC DNA]</scope>
    <source>
        <strain evidence="3">ATCC 43595 / DSM 2588 / LMG 13176 / NBRC 15968 / NCIMB 11800 / UQM 2034</strain>
    </source>
</reference>
<dbReference type="EMBL" id="CP001699">
    <property type="protein sequence ID" value="ACU62113.1"/>
    <property type="molecule type" value="Genomic_DNA"/>
</dbReference>
<feature type="transmembrane region" description="Helical" evidence="1">
    <location>
        <begin position="48"/>
        <end position="70"/>
    </location>
</feature>
<accession>A0A979G7F9</accession>
<evidence type="ECO:0000313" key="3">
    <source>
        <dbReference type="Proteomes" id="UP000002215"/>
    </source>
</evidence>
<keyword evidence="1" id="KW-1133">Transmembrane helix</keyword>
<evidence type="ECO:0000313" key="2">
    <source>
        <dbReference type="EMBL" id="ACU62113.1"/>
    </source>
</evidence>
<sequence length="112" mass="12722">MKDGQSSCVQFMARIRGLFLYYRSFFLVPGILLILCACWVYHSNATKHLGILPAILSLKAIAFGMTAYVAHQRKERYYFFNLGLGPYLLTGTAFVIDFLLLFTALTLTSFYS</sequence>
<keyword evidence="1" id="KW-0812">Transmembrane</keyword>